<reference evidence="3 4" key="1">
    <citation type="submission" date="2024-02" db="EMBL/GenBank/DDBJ databases">
        <title>Haloferula sargassicola NBRC 104335.</title>
        <authorList>
            <person name="Ichikawa N."/>
            <person name="Katano-Makiyama Y."/>
            <person name="Hidaka K."/>
        </authorList>
    </citation>
    <scope>NUCLEOTIDE SEQUENCE [LARGE SCALE GENOMIC DNA]</scope>
    <source>
        <strain evidence="3 4">NBRC 104335</strain>
    </source>
</reference>
<evidence type="ECO:0008006" key="5">
    <source>
        <dbReference type="Google" id="ProtNLM"/>
    </source>
</evidence>
<keyword evidence="2" id="KW-1133">Transmembrane helix</keyword>
<keyword evidence="2" id="KW-0472">Membrane</keyword>
<evidence type="ECO:0000313" key="4">
    <source>
        <dbReference type="Proteomes" id="UP001476282"/>
    </source>
</evidence>
<organism evidence="3 4">
    <name type="scientific">Haloferula sargassicola</name>
    <dbReference type="NCBI Taxonomy" id="490096"/>
    <lineage>
        <taxon>Bacteria</taxon>
        <taxon>Pseudomonadati</taxon>
        <taxon>Verrucomicrobiota</taxon>
        <taxon>Verrucomicrobiia</taxon>
        <taxon>Verrucomicrobiales</taxon>
        <taxon>Verrucomicrobiaceae</taxon>
        <taxon>Haloferula</taxon>
    </lineage>
</organism>
<feature type="transmembrane region" description="Helical" evidence="2">
    <location>
        <begin position="148"/>
        <end position="166"/>
    </location>
</feature>
<feature type="region of interest" description="Disordered" evidence="1">
    <location>
        <begin position="257"/>
        <end position="276"/>
    </location>
</feature>
<keyword evidence="2" id="KW-0812">Transmembrane</keyword>
<gene>
    <name evidence="3" type="ORF">Hsar01_01479</name>
</gene>
<evidence type="ECO:0000313" key="3">
    <source>
        <dbReference type="EMBL" id="GAA5482261.1"/>
    </source>
</evidence>
<feature type="transmembrane region" description="Helical" evidence="2">
    <location>
        <begin position="12"/>
        <end position="32"/>
    </location>
</feature>
<dbReference type="Proteomes" id="UP001476282">
    <property type="component" value="Unassembled WGS sequence"/>
</dbReference>
<proteinExistence type="predicted"/>
<dbReference type="EMBL" id="BAABRI010000007">
    <property type="protein sequence ID" value="GAA5482261.1"/>
    <property type="molecule type" value="Genomic_DNA"/>
</dbReference>
<sequence>MSDAIVCKPTPWFLLRAVAMLLMFGIFAAMFFKDGKWGYRDQNLAWYTWKGFEEASQEFSAKQGDVSPAEWREYAAGREITLPEDRSILPVGTPERLEWPEILGDYEAMKAGAENPRTMLFDPYREKVGMKAKVPEHDFIAQKIFEQWVVFWICLVLALGALFVLIRTLGRSLKLENGTLFPPGGKPVALSDLKRIDLRRWQNKGLAFAWADAPGGGERKIRIDGLTYGGFKTEDDQPAEKLMQAVLAGFSGEVIDYEKPAESEPEAPEQAKAGRE</sequence>
<accession>A0ABP9UKY2</accession>
<keyword evidence="4" id="KW-1185">Reference proteome</keyword>
<comment type="caution">
    <text evidence="3">The sequence shown here is derived from an EMBL/GenBank/DDBJ whole genome shotgun (WGS) entry which is preliminary data.</text>
</comment>
<dbReference type="RefSeq" id="WP_353566408.1">
    <property type="nucleotide sequence ID" value="NZ_BAABRI010000007.1"/>
</dbReference>
<name>A0ABP9UKY2_9BACT</name>
<evidence type="ECO:0000256" key="1">
    <source>
        <dbReference type="SAM" id="MobiDB-lite"/>
    </source>
</evidence>
<evidence type="ECO:0000256" key="2">
    <source>
        <dbReference type="SAM" id="Phobius"/>
    </source>
</evidence>
<protein>
    <recommendedName>
        <fullName evidence="5">DUF3592 domain-containing protein</fullName>
    </recommendedName>
</protein>